<evidence type="ECO:0000256" key="5">
    <source>
        <dbReference type="ARBA" id="ARBA00022777"/>
    </source>
</evidence>
<gene>
    <name evidence="9" type="ORF">ACIBG2_02685</name>
</gene>
<keyword evidence="3" id="KW-0597">Phosphoprotein</keyword>
<keyword evidence="4" id="KW-0808">Transferase</keyword>
<dbReference type="RefSeq" id="WP_397078267.1">
    <property type="nucleotide sequence ID" value="NZ_JBITGY010000001.1"/>
</dbReference>
<organism evidence="9 10">
    <name type="scientific">Nonomuraea typhae</name>
    <dbReference type="NCBI Taxonomy" id="2603600"/>
    <lineage>
        <taxon>Bacteria</taxon>
        <taxon>Bacillati</taxon>
        <taxon>Actinomycetota</taxon>
        <taxon>Actinomycetes</taxon>
        <taxon>Streptosporangiales</taxon>
        <taxon>Streptosporangiaceae</taxon>
        <taxon>Nonomuraea</taxon>
    </lineage>
</organism>
<comment type="catalytic activity">
    <reaction evidence="1">
        <text>ATP + protein L-histidine = ADP + protein N-phospho-L-histidine.</text>
        <dbReference type="EC" id="2.7.13.3"/>
    </reaction>
</comment>
<dbReference type="PANTHER" id="PTHR45436">
    <property type="entry name" value="SENSOR HISTIDINE KINASE YKOH"/>
    <property type="match status" value="1"/>
</dbReference>
<name>A0ABW7YK88_9ACTN</name>
<evidence type="ECO:0000256" key="3">
    <source>
        <dbReference type="ARBA" id="ARBA00022553"/>
    </source>
</evidence>
<keyword evidence="5" id="KW-0418">Kinase</keyword>
<dbReference type="Proteomes" id="UP001612741">
    <property type="component" value="Unassembled WGS sequence"/>
</dbReference>
<dbReference type="InterPro" id="IPR050428">
    <property type="entry name" value="TCS_sensor_his_kinase"/>
</dbReference>
<dbReference type="EC" id="2.7.13.3" evidence="2"/>
<dbReference type="Pfam" id="PF02518">
    <property type="entry name" value="HATPase_c"/>
    <property type="match status" value="1"/>
</dbReference>
<reference evidence="9 10" key="1">
    <citation type="submission" date="2024-10" db="EMBL/GenBank/DDBJ databases">
        <title>The Natural Products Discovery Center: Release of the First 8490 Sequenced Strains for Exploring Actinobacteria Biosynthetic Diversity.</title>
        <authorList>
            <person name="Kalkreuter E."/>
            <person name="Kautsar S.A."/>
            <person name="Yang D."/>
            <person name="Bader C.D."/>
            <person name="Teijaro C.N."/>
            <person name="Fluegel L."/>
            <person name="Davis C.M."/>
            <person name="Simpson J.R."/>
            <person name="Lauterbach L."/>
            <person name="Steele A.D."/>
            <person name="Gui C."/>
            <person name="Meng S."/>
            <person name="Li G."/>
            <person name="Viehrig K."/>
            <person name="Ye F."/>
            <person name="Su P."/>
            <person name="Kiefer A.F."/>
            <person name="Nichols A."/>
            <person name="Cepeda A.J."/>
            <person name="Yan W."/>
            <person name="Fan B."/>
            <person name="Jiang Y."/>
            <person name="Adhikari A."/>
            <person name="Zheng C.-J."/>
            <person name="Schuster L."/>
            <person name="Cowan T.M."/>
            <person name="Smanski M.J."/>
            <person name="Chevrette M.G."/>
            <person name="De Carvalho L.P.S."/>
            <person name="Shen B."/>
        </authorList>
    </citation>
    <scope>NUCLEOTIDE SEQUENCE [LARGE SCALE GENOMIC DNA]</scope>
    <source>
        <strain evidence="9 10">NPDC050545</strain>
    </source>
</reference>
<protein>
    <recommendedName>
        <fullName evidence="2">histidine kinase</fullName>
        <ecNumber evidence="2">2.7.13.3</ecNumber>
    </recommendedName>
</protein>
<evidence type="ECO:0000313" key="9">
    <source>
        <dbReference type="EMBL" id="MFI6496258.1"/>
    </source>
</evidence>
<evidence type="ECO:0000259" key="8">
    <source>
        <dbReference type="SMART" id="SM00387"/>
    </source>
</evidence>
<evidence type="ECO:0000256" key="7">
    <source>
        <dbReference type="SAM" id="Phobius"/>
    </source>
</evidence>
<dbReference type="Gene3D" id="3.30.565.10">
    <property type="entry name" value="Histidine kinase-like ATPase, C-terminal domain"/>
    <property type="match status" value="1"/>
</dbReference>
<dbReference type="EMBL" id="JBITGY010000001">
    <property type="protein sequence ID" value="MFI6496258.1"/>
    <property type="molecule type" value="Genomic_DNA"/>
</dbReference>
<dbReference type="InterPro" id="IPR036890">
    <property type="entry name" value="HATPase_C_sf"/>
</dbReference>
<comment type="caution">
    <text evidence="9">The sequence shown here is derived from an EMBL/GenBank/DDBJ whole genome shotgun (WGS) entry which is preliminary data.</text>
</comment>
<feature type="transmembrane region" description="Helical" evidence="7">
    <location>
        <begin position="303"/>
        <end position="324"/>
    </location>
</feature>
<dbReference type="InterPro" id="IPR003594">
    <property type="entry name" value="HATPase_dom"/>
</dbReference>
<dbReference type="PANTHER" id="PTHR45436:SF5">
    <property type="entry name" value="SENSOR HISTIDINE KINASE TRCS"/>
    <property type="match status" value="1"/>
</dbReference>
<accession>A0ABW7YK88</accession>
<proteinExistence type="predicted"/>
<dbReference type="SUPFAM" id="SSF55874">
    <property type="entry name" value="ATPase domain of HSP90 chaperone/DNA topoisomerase II/histidine kinase"/>
    <property type="match status" value="1"/>
</dbReference>
<keyword evidence="7" id="KW-0812">Transmembrane</keyword>
<evidence type="ECO:0000313" key="10">
    <source>
        <dbReference type="Proteomes" id="UP001612741"/>
    </source>
</evidence>
<dbReference type="InterPro" id="IPR013587">
    <property type="entry name" value="Nitrate/nitrite_sensing"/>
</dbReference>
<evidence type="ECO:0000256" key="4">
    <source>
        <dbReference type="ARBA" id="ARBA00022679"/>
    </source>
</evidence>
<evidence type="ECO:0000256" key="2">
    <source>
        <dbReference type="ARBA" id="ARBA00012438"/>
    </source>
</evidence>
<sequence>MASQSLRFKLYSLLSLPIVALVALWTFVAGYVVGDFFELRRASTVFEKISSPAAALVTELQYERKSAATFLSAPPPDGSLLITARKRTNAAAAQFRALSSTEEAHTVTTPELRRAIDAVLRKIGGLDAVRKLVDDGETTRLAAVQAYGEVTDEVYRLYDQAVTVSEIKLYQQAAGLQRITHARDLLSREDALIAGAIATPGELLTKEEYMAIQQLAPNRRLLLEDGVSALDAELRGPYDQLLASADHRQIGAIESEIIETAALPGERASWQAVAESFGAALDRLRITRAELLNVRTENEAGTIVVRIVVVGAFGLATIFGAVVWSASLGRRLAGELDALRDAAADLADVRLPRVVEKLRDGEDVDVDAEAPPIPTDGATQEIRDVGHAFAGVRRTAIEAAVGQAGLRQGLGRVFSNMARRNQALVQRQLAQLDVIRRQITEPDTLQDLFTLDRLTTRMRRQAEGLLVLSGASGGPSTGDPVPVADVVRVAVAEVEQYTRVAAPPIPDAFLDGAAASDVTHLLTELLANATAFSPPTTTVQVQGQLVGRGFAIEVEDRGLGLPEAIREDFNARLADPPEFDLADSERLGLLVVGMLARRHGIKVTLNKSPYGGITAVVLLPQSLIVTGLTRRSHSGKNRETAGWQPRRG</sequence>
<evidence type="ECO:0000256" key="1">
    <source>
        <dbReference type="ARBA" id="ARBA00000085"/>
    </source>
</evidence>
<feature type="region of interest" description="Disordered" evidence="6">
    <location>
        <begin position="629"/>
        <end position="648"/>
    </location>
</feature>
<feature type="domain" description="Histidine kinase/HSP90-like ATPase" evidence="8">
    <location>
        <begin position="513"/>
        <end position="623"/>
    </location>
</feature>
<evidence type="ECO:0000256" key="6">
    <source>
        <dbReference type="SAM" id="MobiDB-lite"/>
    </source>
</evidence>
<dbReference type="Pfam" id="PF08376">
    <property type="entry name" value="NIT"/>
    <property type="match status" value="1"/>
</dbReference>
<dbReference type="SMART" id="SM00387">
    <property type="entry name" value="HATPase_c"/>
    <property type="match status" value="1"/>
</dbReference>
<keyword evidence="7" id="KW-1133">Transmembrane helix</keyword>
<keyword evidence="7" id="KW-0472">Membrane</keyword>
<keyword evidence="10" id="KW-1185">Reference proteome</keyword>